<dbReference type="Gene3D" id="3.90.1150.10">
    <property type="entry name" value="Aspartate Aminotransferase, domain 1"/>
    <property type="match status" value="1"/>
</dbReference>
<dbReference type="InterPro" id="IPR000192">
    <property type="entry name" value="Aminotrans_V_dom"/>
</dbReference>
<evidence type="ECO:0000256" key="4">
    <source>
        <dbReference type="ARBA" id="ARBA00022679"/>
    </source>
</evidence>
<dbReference type="Gene3D" id="3.40.640.10">
    <property type="entry name" value="Type I PLP-dependent aspartate aminotransferase-like (Major domain)"/>
    <property type="match status" value="1"/>
</dbReference>
<dbReference type="CDD" id="cd06453">
    <property type="entry name" value="SufS_like"/>
    <property type="match status" value="1"/>
</dbReference>
<keyword evidence="10" id="KW-1185">Reference proteome</keyword>
<protein>
    <recommendedName>
        <fullName evidence="3">cysteine desulfurase</fullName>
        <ecNumber evidence="3">2.8.1.7</ecNumber>
    </recommendedName>
</protein>
<reference evidence="8 10" key="1">
    <citation type="journal article" date="2023" name="Microb. Genom.">
        <title>Mesoterricola silvestris gen. nov., sp. nov., Mesoterricola sediminis sp. nov., Geothrix oryzae sp. nov., Geothrix edaphica sp. nov., Geothrix rubra sp. nov., and Geothrix limicola sp. nov., six novel members of Acidobacteriota isolated from soils.</title>
        <authorList>
            <person name="Weisberg A.J."/>
            <person name="Pearce E."/>
            <person name="Kramer C.G."/>
            <person name="Chang J.H."/>
            <person name="Clarke C.R."/>
        </authorList>
    </citation>
    <scope>NUCLEOTIDE SEQUENCE</scope>
    <source>
        <strain evidence="9 10">NB05-1H</strain>
        <strain evidence="8">NRRL_B-16521</strain>
    </source>
</reference>
<dbReference type="Proteomes" id="UP001282288">
    <property type="component" value="Unassembled WGS sequence"/>
</dbReference>
<dbReference type="EC" id="2.8.1.7" evidence="3"/>
<evidence type="ECO:0000256" key="5">
    <source>
        <dbReference type="ARBA" id="ARBA00022898"/>
    </source>
</evidence>
<dbReference type="InterPro" id="IPR015421">
    <property type="entry name" value="PyrdxlP-dep_Trfase_major"/>
</dbReference>
<dbReference type="GO" id="GO:0031071">
    <property type="term" value="F:cysteine desulfurase activity"/>
    <property type="evidence" value="ECO:0007669"/>
    <property type="project" value="UniProtKB-EC"/>
</dbReference>
<dbReference type="NCBIfam" id="TIGR01979">
    <property type="entry name" value="sufS"/>
    <property type="match status" value="1"/>
</dbReference>
<comment type="similarity">
    <text evidence="2">Belongs to the class-V pyridoxal-phosphate-dependent aminotransferase family. Csd subfamily.</text>
</comment>
<dbReference type="GeneID" id="69809148"/>
<dbReference type="InterPro" id="IPR016454">
    <property type="entry name" value="Cysteine_dSase"/>
</dbReference>
<evidence type="ECO:0000256" key="2">
    <source>
        <dbReference type="ARBA" id="ARBA00010447"/>
    </source>
</evidence>
<accession>A0AAP6EI03</accession>
<keyword evidence="4 8" id="KW-0808">Transferase</keyword>
<dbReference type="SUPFAM" id="SSF53383">
    <property type="entry name" value="PLP-dependent transferases"/>
    <property type="match status" value="1"/>
</dbReference>
<evidence type="ECO:0000313" key="11">
    <source>
        <dbReference type="Proteomes" id="UP001282288"/>
    </source>
</evidence>
<evidence type="ECO:0000313" key="10">
    <source>
        <dbReference type="Proteomes" id="UP001272987"/>
    </source>
</evidence>
<feature type="domain" description="Aminotransferase class V" evidence="7">
    <location>
        <begin position="41"/>
        <end position="410"/>
    </location>
</feature>
<dbReference type="GO" id="GO:0030170">
    <property type="term" value="F:pyridoxal phosphate binding"/>
    <property type="evidence" value="ECO:0007669"/>
    <property type="project" value="InterPro"/>
</dbReference>
<dbReference type="InterPro" id="IPR010970">
    <property type="entry name" value="Cys_dSase_SufS"/>
</dbReference>
<dbReference type="PANTHER" id="PTHR43586:SF8">
    <property type="entry name" value="CYSTEINE DESULFURASE 1, CHLOROPLASTIC"/>
    <property type="match status" value="1"/>
</dbReference>
<dbReference type="Proteomes" id="UP001272987">
    <property type="component" value="Unassembled WGS sequence"/>
</dbReference>
<organism evidence="8 11">
    <name type="scientific">Streptomyces acidiscabies</name>
    <dbReference type="NCBI Taxonomy" id="42234"/>
    <lineage>
        <taxon>Bacteria</taxon>
        <taxon>Bacillati</taxon>
        <taxon>Actinomycetota</taxon>
        <taxon>Actinomycetes</taxon>
        <taxon>Kitasatosporales</taxon>
        <taxon>Streptomycetaceae</taxon>
        <taxon>Streptomyces</taxon>
    </lineage>
</organism>
<sequence length="419" mass="44646">MRAAARYWLEQTASAPPAFPVAAVRADFPALSRTVRGRPLVWLDSAATAHKPHQVIEAVRVFYARHNSNVHRGAHTLAREATTLLEEARARIASFVGAPRAEEIVFVRGATEGINLVAQTCGRIRVQAGDEIVLTTLEHHANIVPWQMLCAQKGARLRVAPLHDDGTVDLTAYRALLGPRTRIVALAHVSNVLGTVLPVRAMADAAHAHGAVVVVDGAQAVPHLRVDVTALGADFYTLSGHKLFGPTGIGVLYGRTELLEEMPPWQGGGSMITSVSFEHTQYAAPPQKFEAGTGHIAGAVGLGAAVDYVQSVGLDAAHAYEAALVAYARRQLAAEVPGLRLLGPADGVGVTAFTIDGTDPARIADALDDAGIAVRAGHHCAQPVLRRYGLNAAVRPSFAFYNTREEVDLLVRELARARH</sequence>
<evidence type="ECO:0000256" key="6">
    <source>
        <dbReference type="ARBA" id="ARBA00050776"/>
    </source>
</evidence>
<dbReference type="InterPro" id="IPR015422">
    <property type="entry name" value="PyrdxlP-dep_Trfase_small"/>
</dbReference>
<dbReference type="Pfam" id="PF00266">
    <property type="entry name" value="Aminotran_5"/>
    <property type="match status" value="1"/>
</dbReference>
<dbReference type="EMBL" id="JARAWP010000025">
    <property type="protein sequence ID" value="MDX3023158.1"/>
    <property type="molecule type" value="Genomic_DNA"/>
</dbReference>
<comment type="cofactor">
    <cofactor evidence="1">
        <name>pyridoxal 5'-phosphate</name>
        <dbReference type="ChEBI" id="CHEBI:597326"/>
    </cofactor>
</comment>
<dbReference type="InterPro" id="IPR015424">
    <property type="entry name" value="PyrdxlP-dep_Trfase"/>
</dbReference>
<evidence type="ECO:0000313" key="9">
    <source>
        <dbReference type="EMBL" id="MDX3023158.1"/>
    </source>
</evidence>
<keyword evidence="5" id="KW-0663">Pyridoxal phosphate</keyword>
<dbReference type="PIRSF" id="PIRSF005572">
    <property type="entry name" value="NifS"/>
    <property type="match status" value="1"/>
</dbReference>
<dbReference type="PANTHER" id="PTHR43586">
    <property type="entry name" value="CYSTEINE DESULFURASE"/>
    <property type="match status" value="1"/>
</dbReference>
<gene>
    <name evidence="8" type="ORF">PV399_27420</name>
    <name evidence="9" type="ORF">PV666_35550</name>
</gene>
<comment type="caution">
    <text evidence="8">The sequence shown here is derived from an EMBL/GenBank/DDBJ whole genome shotgun (WGS) entry which is preliminary data.</text>
</comment>
<dbReference type="GO" id="GO:0006534">
    <property type="term" value="P:cysteine metabolic process"/>
    <property type="evidence" value="ECO:0007669"/>
    <property type="project" value="InterPro"/>
</dbReference>
<proteinExistence type="inferred from homology"/>
<dbReference type="RefSeq" id="WP_010359072.1">
    <property type="nucleotide sequence ID" value="NZ_BCMK01000005.1"/>
</dbReference>
<dbReference type="AlphaFoldDB" id="A0AAP6EI03"/>
<evidence type="ECO:0000313" key="8">
    <source>
        <dbReference type="EMBL" id="MDX2963424.1"/>
    </source>
</evidence>
<dbReference type="EMBL" id="JARAWC010000021">
    <property type="protein sequence ID" value="MDX2963424.1"/>
    <property type="molecule type" value="Genomic_DNA"/>
</dbReference>
<comment type="catalytic activity">
    <reaction evidence="6">
        <text>(sulfur carrier)-H + L-cysteine = (sulfur carrier)-SH + L-alanine</text>
        <dbReference type="Rhea" id="RHEA:43892"/>
        <dbReference type="Rhea" id="RHEA-COMP:14737"/>
        <dbReference type="Rhea" id="RHEA-COMP:14739"/>
        <dbReference type="ChEBI" id="CHEBI:29917"/>
        <dbReference type="ChEBI" id="CHEBI:35235"/>
        <dbReference type="ChEBI" id="CHEBI:57972"/>
        <dbReference type="ChEBI" id="CHEBI:64428"/>
        <dbReference type="EC" id="2.8.1.7"/>
    </reaction>
</comment>
<name>A0AAP6EI03_9ACTN</name>
<evidence type="ECO:0000256" key="1">
    <source>
        <dbReference type="ARBA" id="ARBA00001933"/>
    </source>
</evidence>
<evidence type="ECO:0000256" key="3">
    <source>
        <dbReference type="ARBA" id="ARBA00012239"/>
    </source>
</evidence>
<evidence type="ECO:0000259" key="7">
    <source>
        <dbReference type="Pfam" id="PF00266"/>
    </source>
</evidence>